<sequence length="524" mass="61568">MKKIGLIIFLALSFLLLTNCNKDKKKETVAVEYENKNPKIKFSDDTYKLFEKFADNKKEIMEKLKTLNKDEANKLYEQYVEDNENILYKIGEATEKFLDSIYYGSAEEQFTEKDWNDTNKILNKYDLELWNIGEGMVTIRELPHLYYDVFKDYVTDDYKEYLKIWAKDHEELYQADAGLSISFEELGDRIARWENFLNKYPNSILKPKVTALLNSYREDYILGMENTPTIDGGYDNVPITIYEEAKKEYDRFMKKYPNSPTVELIKYFIENYKNENIYELIKSKIFEKFEKDQSIDVVSENLGKIIAIEGNYKNYILEDNNWIVDLVEGCIYSGDEEYPIQIIGISSLKEDGNGIWTWAWAWEYSDNFDKKLLTFANNIKWVGRDLKLGVFYKSKLKLSDEVNGNILSAIACGISRENLAFDNINMVQTEIEGTLYYAIKDLPDEVFSPVNLREFSDIIVSCIDMYTLNHKLFIESFLKWNKTKYKWQGNSIIADFGKDGELKIEFEKEGDKLIFKEINLNEVE</sequence>
<dbReference type="eggNOG" id="ENOG502ZXBD">
    <property type="taxonomic scope" value="Bacteria"/>
</dbReference>
<dbReference type="InterPro" id="IPR049249">
    <property type="entry name" value="DUF6882"/>
</dbReference>
<organism evidence="1 2">
    <name type="scientific">Fusobacterium vincentii 3_1_36A2</name>
    <dbReference type="NCBI Taxonomy" id="469604"/>
    <lineage>
        <taxon>Bacteria</taxon>
        <taxon>Fusobacteriati</taxon>
        <taxon>Fusobacteriota</taxon>
        <taxon>Fusobacteriia</taxon>
        <taxon>Fusobacteriales</taxon>
        <taxon>Fusobacteriaceae</taxon>
        <taxon>Fusobacterium</taxon>
    </lineage>
</organism>
<accession>C7XN48</accession>
<dbReference type="RefSeq" id="WP_008799336.1">
    <property type="nucleotide sequence ID" value="NC_022196.1"/>
</dbReference>
<protein>
    <submittedName>
        <fullName evidence="1">Uncharacterized protein</fullName>
    </submittedName>
</protein>
<dbReference type="AlphaFoldDB" id="C7XN48"/>
<evidence type="ECO:0000313" key="2">
    <source>
        <dbReference type="Proteomes" id="UP000016231"/>
    </source>
</evidence>
<name>C7XN48_FUSVC</name>
<dbReference type="STRING" id="469604.HMPREF0946_00314"/>
<reference evidence="1 2" key="1">
    <citation type="submission" date="2013-08" db="EMBL/GenBank/DDBJ databases">
        <title>The Genome Sequence of Fusobacterium sp. 3_1_36A2.</title>
        <authorList>
            <consortium name="The Broad Institute Genome Sequencing Platform"/>
            <person name="Earl A."/>
            <person name="Ward D."/>
            <person name="Feldgarden M."/>
            <person name="Gevers D."/>
            <person name="Strauss J."/>
            <person name="White A."/>
            <person name="Allen-Vercoe E."/>
            <person name="Walker B."/>
            <person name="Young S.K."/>
            <person name="Zeng Q."/>
            <person name="Gargeya S."/>
            <person name="Fitzgerald M."/>
            <person name="Haas B."/>
            <person name="Abouelleil A."/>
            <person name="Alvarado L."/>
            <person name="Arachchi H.M."/>
            <person name="Berlin A.M."/>
            <person name="Chapman S.B."/>
            <person name="Goldberg J."/>
            <person name="Griggs A."/>
            <person name="Gujja S."/>
            <person name="Hansen M."/>
            <person name="Howarth C."/>
            <person name="Imamovic A."/>
            <person name="Larimer J."/>
            <person name="McCowen C."/>
            <person name="Montmayeur A."/>
            <person name="Murphy C."/>
            <person name="Neiman D."/>
            <person name="Pearson M."/>
            <person name="Priest M."/>
            <person name="Roberts A."/>
            <person name="Saif S."/>
            <person name="Shea T."/>
            <person name="Sisk P."/>
            <person name="Sykes S."/>
            <person name="Wortman J."/>
            <person name="Nusbaum C."/>
            <person name="Birren B."/>
        </authorList>
    </citation>
    <scope>NUCLEOTIDE SEQUENCE [LARGE SCALE GENOMIC DNA]</scope>
    <source>
        <strain evidence="1 2">3_1_36A2</strain>
    </source>
</reference>
<dbReference type="InterPro" id="IPR011990">
    <property type="entry name" value="TPR-like_helical_dom_sf"/>
</dbReference>
<dbReference type="HOGENOM" id="CLU_042389_1_0_0"/>
<dbReference type="KEGG" id="fnc:HMPREF0946_00314"/>
<dbReference type="EMBL" id="CP003700">
    <property type="protein sequence ID" value="EEU32241.1"/>
    <property type="molecule type" value="Genomic_DNA"/>
</dbReference>
<dbReference type="OrthoDB" id="8605367at2"/>
<dbReference type="Gene3D" id="1.25.40.10">
    <property type="entry name" value="Tetratricopeptide repeat domain"/>
    <property type="match status" value="1"/>
</dbReference>
<evidence type="ECO:0000313" key="1">
    <source>
        <dbReference type="EMBL" id="EEU32241.1"/>
    </source>
</evidence>
<dbReference type="Pfam" id="PF21813">
    <property type="entry name" value="DUF6882"/>
    <property type="match status" value="1"/>
</dbReference>
<dbReference type="Proteomes" id="UP000016231">
    <property type="component" value="Chromosome"/>
</dbReference>
<proteinExistence type="predicted"/>
<gene>
    <name evidence="1" type="ORF">HMPREF0946_00314</name>
</gene>